<evidence type="ECO:0000259" key="14">
    <source>
        <dbReference type="PROSITE" id="PS50004"/>
    </source>
</evidence>
<keyword evidence="7" id="KW-0106">Calcium</keyword>
<keyword evidence="11 13" id="KW-0472">Membrane</keyword>
<evidence type="ECO:0000256" key="6">
    <source>
        <dbReference type="ARBA" id="ARBA00022737"/>
    </source>
</evidence>
<feature type="compositionally biased region" description="Low complexity" evidence="12">
    <location>
        <begin position="361"/>
        <end position="370"/>
    </location>
</feature>
<evidence type="ECO:0000256" key="1">
    <source>
        <dbReference type="ARBA" id="ARBA00004167"/>
    </source>
</evidence>
<dbReference type="InterPro" id="IPR031468">
    <property type="entry name" value="SMP_LBD"/>
</dbReference>
<dbReference type="PANTHER" id="PTHR10774:SF178">
    <property type="entry name" value="SYNAPTOTAGMIN-4"/>
    <property type="match status" value="1"/>
</dbReference>
<dbReference type="InterPro" id="IPR039010">
    <property type="entry name" value="Synaptotagmin_SMP"/>
</dbReference>
<sequence length="535" mass="60038">MGFVVGWIMGFALGFGLIVGFARYQNTRSKRRTDLAASEIIRNSVEPILEQYRPAILASLKFSKLTLGTVAPQFTGEPNEIVMELDMQWDGNPNIVLDIKTKVGLALPVQVKNIGFTGVFRLIFKPLVDEFPCFGAVCYSLREKRDLDFTLKVVGGDISSIPGISDALEDTIRDAIEDSITWPMRNIVPILPGDYSYLEVKAVGILEVKLIEAKELTNKDIIGKSDPFAKIFIRPLRDRTKTSKTIDNQINPIWNEHFEFEVEDVSTQHLTVKIYDDEGVQAAELIGCAQIPLRNLEPGEVKDVWLKLVKDLDIQRDNKNRGQVHLELMYCPLSGESKFRNPFDPDFRLTSLEKALKQVTSDDGSADSSGPPKPNSSMKSDVVIVRGVLSVTVVSGEDLPVTDFMGKSDPFVVLTMKKSEQKNKTRVLNDTLNPVWNQTFDFVVEDGLHELLILEVYDHDTFGKMNCALTGRDKGPLLGAAQTCLRLDRQNGEMHYDTDQGYTRREFTDTFNIEGAKSGKLTLHLKWTSQTIIKE</sequence>
<comment type="subcellular location">
    <subcellularLocation>
        <location evidence="1">Membrane</location>
        <topology evidence="1">Single-pass membrane protein</topology>
    </subcellularLocation>
</comment>
<feature type="domain" description="C2" evidence="14">
    <location>
        <begin position="187"/>
        <end position="306"/>
    </location>
</feature>
<keyword evidence="3" id="KW-0813">Transport</keyword>
<dbReference type="InterPro" id="IPR035892">
    <property type="entry name" value="C2_domain_sf"/>
</dbReference>
<dbReference type="PRINTS" id="PR00360">
    <property type="entry name" value="C2DOMAIN"/>
</dbReference>
<feature type="region of interest" description="Disordered" evidence="12">
    <location>
        <begin position="359"/>
        <end position="378"/>
    </location>
</feature>
<evidence type="ECO:0000256" key="4">
    <source>
        <dbReference type="ARBA" id="ARBA00022692"/>
    </source>
</evidence>
<keyword evidence="6" id="KW-0677">Repeat</keyword>
<evidence type="ECO:0000256" key="9">
    <source>
        <dbReference type="ARBA" id="ARBA00023055"/>
    </source>
</evidence>
<dbReference type="SUPFAM" id="SSF49562">
    <property type="entry name" value="C2 domain (Calcium/lipid-binding domain, CaLB)"/>
    <property type="match status" value="2"/>
</dbReference>
<evidence type="ECO:0000259" key="15">
    <source>
        <dbReference type="PROSITE" id="PS51847"/>
    </source>
</evidence>
<feature type="domain" description="C2" evidence="14">
    <location>
        <begin position="368"/>
        <end position="498"/>
    </location>
</feature>
<dbReference type="EMBL" id="JABTTQ020000002">
    <property type="protein sequence ID" value="KAK6162059.1"/>
    <property type="molecule type" value="Genomic_DNA"/>
</dbReference>
<dbReference type="Proteomes" id="UP001318860">
    <property type="component" value="Unassembled WGS sequence"/>
</dbReference>
<dbReference type="InterPro" id="IPR000008">
    <property type="entry name" value="C2_dom"/>
</dbReference>
<keyword evidence="9" id="KW-0445">Lipid transport</keyword>
<name>A0ABR0XSX6_REHGL</name>
<feature type="transmembrane region" description="Helical" evidence="13">
    <location>
        <begin position="6"/>
        <end position="24"/>
    </location>
</feature>
<evidence type="ECO:0000256" key="5">
    <source>
        <dbReference type="ARBA" id="ARBA00022723"/>
    </source>
</evidence>
<dbReference type="InterPro" id="IPR045050">
    <property type="entry name" value="Synaptotagmin_plant"/>
</dbReference>
<gene>
    <name evidence="16" type="ORF">DH2020_001900</name>
</gene>
<dbReference type="Pfam" id="PF17047">
    <property type="entry name" value="SMP_LBD"/>
    <property type="match status" value="1"/>
</dbReference>
<evidence type="ECO:0000256" key="13">
    <source>
        <dbReference type="SAM" id="Phobius"/>
    </source>
</evidence>
<accession>A0ABR0XSX6</accession>
<proteinExistence type="inferred from homology"/>
<dbReference type="Gene3D" id="2.60.40.150">
    <property type="entry name" value="C2 domain"/>
    <property type="match status" value="2"/>
</dbReference>
<dbReference type="PANTHER" id="PTHR10774">
    <property type="entry name" value="EXTENDED SYNAPTOTAGMIN-RELATED"/>
    <property type="match status" value="1"/>
</dbReference>
<reference evidence="16 17" key="1">
    <citation type="journal article" date="2021" name="Comput. Struct. Biotechnol. J.">
        <title>De novo genome assembly of the potent medicinal plant Rehmannia glutinosa using nanopore technology.</title>
        <authorList>
            <person name="Ma L."/>
            <person name="Dong C."/>
            <person name="Song C."/>
            <person name="Wang X."/>
            <person name="Zheng X."/>
            <person name="Niu Y."/>
            <person name="Chen S."/>
            <person name="Feng W."/>
        </authorList>
    </citation>
    <scope>NUCLEOTIDE SEQUENCE [LARGE SCALE GENOMIC DNA]</scope>
    <source>
        <strain evidence="16">DH-2019</strain>
    </source>
</reference>
<organism evidence="16 17">
    <name type="scientific">Rehmannia glutinosa</name>
    <name type="common">Chinese foxglove</name>
    <dbReference type="NCBI Taxonomy" id="99300"/>
    <lineage>
        <taxon>Eukaryota</taxon>
        <taxon>Viridiplantae</taxon>
        <taxon>Streptophyta</taxon>
        <taxon>Embryophyta</taxon>
        <taxon>Tracheophyta</taxon>
        <taxon>Spermatophyta</taxon>
        <taxon>Magnoliopsida</taxon>
        <taxon>eudicotyledons</taxon>
        <taxon>Gunneridae</taxon>
        <taxon>Pentapetalae</taxon>
        <taxon>asterids</taxon>
        <taxon>lamiids</taxon>
        <taxon>Lamiales</taxon>
        <taxon>Orobanchaceae</taxon>
        <taxon>Rehmannieae</taxon>
        <taxon>Rehmannia</taxon>
    </lineage>
</organism>
<keyword evidence="5" id="KW-0479">Metal-binding</keyword>
<evidence type="ECO:0000313" key="16">
    <source>
        <dbReference type="EMBL" id="KAK6162059.1"/>
    </source>
</evidence>
<evidence type="ECO:0000256" key="2">
    <source>
        <dbReference type="ARBA" id="ARBA00006996"/>
    </source>
</evidence>
<dbReference type="CDD" id="cd00030">
    <property type="entry name" value="C2"/>
    <property type="match status" value="2"/>
</dbReference>
<evidence type="ECO:0000313" key="17">
    <source>
        <dbReference type="Proteomes" id="UP001318860"/>
    </source>
</evidence>
<evidence type="ECO:0000256" key="8">
    <source>
        <dbReference type="ARBA" id="ARBA00022989"/>
    </source>
</evidence>
<dbReference type="SMART" id="SM00239">
    <property type="entry name" value="C2"/>
    <property type="match status" value="2"/>
</dbReference>
<keyword evidence="17" id="KW-1185">Reference proteome</keyword>
<comment type="similarity">
    <text evidence="2">Belongs to the synaptotagmin family.</text>
</comment>
<dbReference type="PROSITE" id="PS50004">
    <property type="entry name" value="C2"/>
    <property type="match status" value="2"/>
</dbReference>
<dbReference type="Pfam" id="PF00168">
    <property type="entry name" value="C2"/>
    <property type="match status" value="2"/>
</dbReference>
<evidence type="ECO:0000256" key="11">
    <source>
        <dbReference type="ARBA" id="ARBA00023136"/>
    </source>
</evidence>
<keyword evidence="4 13" id="KW-0812">Transmembrane</keyword>
<keyword evidence="8 13" id="KW-1133">Transmembrane helix</keyword>
<comment type="caution">
    <text evidence="16">The sequence shown here is derived from an EMBL/GenBank/DDBJ whole genome shotgun (WGS) entry which is preliminary data.</text>
</comment>
<evidence type="ECO:0000256" key="12">
    <source>
        <dbReference type="SAM" id="MobiDB-lite"/>
    </source>
</evidence>
<dbReference type="CDD" id="cd21677">
    <property type="entry name" value="SMP_SYT"/>
    <property type="match status" value="1"/>
</dbReference>
<evidence type="ECO:0000256" key="10">
    <source>
        <dbReference type="ARBA" id="ARBA00023121"/>
    </source>
</evidence>
<dbReference type="PROSITE" id="PS51847">
    <property type="entry name" value="SMP"/>
    <property type="match status" value="1"/>
</dbReference>
<feature type="domain" description="SMP-LTD" evidence="15">
    <location>
        <begin position="1"/>
        <end position="191"/>
    </location>
</feature>
<keyword evidence="10" id="KW-0446">Lipid-binding</keyword>
<protein>
    <submittedName>
        <fullName evidence="16">Uncharacterized protein</fullName>
    </submittedName>
</protein>
<evidence type="ECO:0000256" key="7">
    <source>
        <dbReference type="ARBA" id="ARBA00022837"/>
    </source>
</evidence>
<evidence type="ECO:0000256" key="3">
    <source>
        <dbReference type="ARBA" id="ARBA00022448"/>
    </source>
</evidence>